<dbReference type="OrthoDB" id="110231at2"/>
<evidence type="ECO:0000256" key="1">
    <source>
        <dbReference type="ARBA" id="ARBA00004651"/>
    </source>
</evidence>
<feature type="transmembrane region" description="Helical" evidence="6">
    <location>
        <begin position="6"/>
        <end position="29"/>
    </location>
</feature>
<accession>A0A411YFQ3</accession>
<dbReference type="SMART" id="SM00116">
    <property type="entry name" value="CBS"/>
    <property type="match status" value="1"/>
</dbReference>
<feature type="region of interest" description="Disordered" evidence="5">
    <location>
        <begin position="290"/>
        <end position="368"/>
    </location>
</feature>
<evidence type="ECO:0000256" key="6">
    <source>
        <dbReference type="SAM" id="Phobius"/>
    </source>
</evidence>
<dbReference type="PANTHER" id="PTHR43099">
    <property type="entry name" value="UPF0053 PROTEIN YRKA"/>
    <property type="match status" value="1"/>
</dbReference>
<evidence type="ECO:0000256" key="5">
    <source>
        <dbReference type="SAM" id="MobiDB-lite"/>
    </source>
</evidence>
<dbReference type="KEGG" id="erz:ER308_11315"/>
<feature type="compositionally biased region" description="Low complexity" evidence="5">
    <location>
        <begin position="339"/>
        <end position="354"/>
    </location>
</feature>
<evidence type="ECO:0000256" key="2">
    <source>
        <dbReference type="ARBA" id="ARBA00022475"/>
    </source>
</evidence>
<dbReference type="EMBL" id="CP036402">
    <property type="protein sequence ID" value="QBI20094.1"/>
    <property type="molecule type" value="Genomic_DNA"/>
</dbReference>
<feature type="transmembrane region" description="Helical" evidence="6">
    <location>
        <begin position="100"/>
        <end position="120"/>
    </location>
</feature>
<evidence type="ECO:0000256" key="4">
    <source>
        <dbReference type="PROSITE-ProRule" id="PRU01193"/>
    </source>
</evidence>
<feature type="domain" description="CNNM transmembrane" evidence="8">
    <location>
        <begin position="1"/>
        <end position="200"/>
    </location>
</feature>
<dbReference type="PROSITE" id="PS51846">
    <property type="entry name" value="CNNM"/>
    <property type="match status" value="1"/>
</dbReference>
<dbReference type="Proteomes" id="UP000291469">
    <property type="component" value="Chromosome"/>
</dbReference>
<protein>
    <submittedName>
        <fullName evidence="9">HlyC/CorC family transporter</fullName>
    </submittedName>
</protein>
<feature type="transmembrane region" description="Helical" evidence="6">
    <location>
        <begin position="132"/>
        <end position="154"/>
    </location>
</feature>
<evidence type="ECO:0000259" key="7">
    <source>
        <dbReference type="PROSITE" id="PS51371"/>
    </source>
</evidence>
<reference evidence="9 10" key="1">
    <citation type="submission" date="2019-01" db="EMBL/GenBank/DDBJ databases">
        <title>Egibacter rhizosphaerae EGI 80759T.</title>
        <authorList>
            <person name="Chen D.-D."/>
            <person name="Tian Y."/>
            <person name="Jiao J.-Y."/>
            <person name="Zhang X.-T."/>
            <person name="Zhang Y.-G."/>
            <person name="Zhang Y."/>
            <person name="Xiao M."/>
            <person name="Shu W.-S."/>
            <person name="Li W.-J."/>
        </authorList>
    </citation>
    <scope>NUCLEOTIDE SEQUENCE [LARGE SCALE GENOMIC DNA]</scope>
    <source>
        <strain evidence="9 10">EGI 80759</strain>
    </source>
</reference>
<gene>
    <name evidence="9" type="ORF">ER308_11315</name>
</gene>
<feature type="compositionally biased region" description="Pro residues" evidence="5">
    <location>
        <begin position="308"/>
        <end position="317"/>
    </location>
</feature>
<keyword evidence="4 6" id="KW-0812">Transmembrane</keyword>
<evidence type="ECO:0000313" key="10">
    <source>
        <dbReference type="Proteomes" id="UP000291469"/>
    </source>
</evidence>
<dbReference type="SUPFAM" id="SSF54631">
    <property type="entry name" value="CBS-domain pair"/>
    <property type="match status" value="1"/>
</dbReference>
<evidence type="ECO:0000313" key="9">
    <source>
        <dbReference type="EMBL" id="QBI20094.1"/>
    </source>
</evidence>
<dbReference type="GO" id="GO:0005886">
    <property type="term" value="C:plasma membrane"/>
    <property type="evidence" value="ECO:0007669"/>
    <property type="project" value="UniProtKB-SubCell"/>
</dbReference>
<keyword evidence="4 6" id="KW-1133">Transmembrane helix</keyword>
<feature type="transmembrane region" description="Helical" evidence="6">
    <location>
        <begin position="59"/>
        <end position="80"/>
    </location>
</feature>
<dbReference type="Pfam" id="PF00571">
    <property type="entry name" value="CBS"/>
    <property type="match status" value="1"/>
</dbReference>
<dbReference type="PANTHER" id="PTHR43099:SF5">
    <property type="entry name" value="HLYC_CORC FAMILY TRANSPORTER"/>
    <property type="match status" value="1"/>
</dbReference>
<dbReference type="InterPro" id="IPR000644">
    <property type="entry name" value="CBS_dom"/>
</dbReference>
<keyword evidence="2" id="KW-1003">Cell membrane</keyword>
<name>A0A411YFQ3_9ACTN</name>
<evidence type="ECO:0000256" key="3">
    <source>
        <dbReference type="PROSITE-ProRule" id="PRU00703"/>
    </source>
</evidence>
<dbReference type="AlphaFoldDB" id="A0A411YFQ3"/>
<dbReference type="InterPro" id="IPR051676">
    <property type="entry name" value="UPF0053_domain"/>
</dbReference>
<evidence type="ECO:0000259" key="8">
    <source>
        <dbReference type="PROSITE" id="PS51846"/>
    </source>
</evidence>
<dbReference type="RefSeq" id="WP_131155091.1">
    <property type="nucleotide sequence ID" value="NZ_CP036402.1"/>
</dbReference>
<dbReference type="PROSITE" id="PS51371">
    <property type="entry name" value="CBS"/>
    <property type="match status" value="1"/>
</dbReference>
<dbReference type="InterPro" id="IPR002550">
    <property type="entry name" value="CNNM"/>
</dbReference>
<keyword evidence="10" id="KW-1185">Reference proteome</keyword>
<keyword evidence="3" id="KW-0129">CBS domain</keyword>
<feature type="domain" description="CBS" evidence="7">
    <location>
        <begin position="216"/>
        <end position="273"/>
    </location>
</feature>
<dbReference type="Pfam" id="PF01595">
    <property type="entry name" value="CNNM"/>
    <property type="match status" value="1"/>
</dbReference>
<organism evidence="9 10">
    <name type="scientific">Egibacter rhizosphaerae</name>
    <dbReference type="NCBI Taxonomy" id="1670831"/>
    <lineage>
        <taxon>Bacteria</taxon>
        <taxon>Bacillati</taxon>
        <taxon>Actinomycetota</taxon>
        <taxon>Nitriliruptoria</taxon>
        <taxon>Egibacterales</taxon>
        <taxon>Egibacteraceae</taxon>
        <taxon>Egibacter</taxon>
    </lineage>
</organism>
<dbReference type="Gene3D" id="3.10.580.10">
    <property type="entry name" value="CBS-domain"/>
    <property type="match status" value="1"/>
</dbReference>
<keyword evidence="4 6" id="KW-0472">Membrane</keyword>
<proteinExistence type="predicted"/>
<dbReference type="InterPro" id="IPR046342">
    <property type="entry name" value="CBS_dom_sf"/>
</dbReference>
<comment type="subcellular location">
    <subcellularLocation>
        <location evidence="1">Cell membrane</location>
        <topology evidence="1">Multi-pass membrane protein</topology>
    </subcellularLocation>
</comment>
<sequence length="368" mass="38407">MDAVWVQVLIVAVLVLINALLSGSEIALISLREGQLARLGERGRAGSALARLAPDPNRFMSTVQIGITLTGFLASATAAVTLAEPLVGPLAPLGAAARPTAVVLVVLALTFVALVAGELVPKRLAMQRAEAWGLLAACPLAVLAAVARPVIWVLGRITDAVVRALGGDPTLDRQAVTEQELRDMVAAQPDLDAHRRAVIEGAFAVADRTLRQILVARPDITALPDDADVSVAARRLVETRHSRAPVYAGDLDHVVGIAHLRDLYDATGQVGDVARPPVVLPETLGALGRRRGPRARWMTPRGGASECPPHPPRPPGPVASSGPTAGLLRALTACPRTLSSRPATPARPPRAGRSASRRCAARGPGGRC</sequence>